<evidence type="ECO:0000259" key="13">
    <source>
        <dbReference type="Pfam" id="PF07715"/>
    </source>
</evidence>
<evidence type="ECO:0000256" key="8">
    <source>
        <dbReference type="ARBA" id="ARBA00023170"/>
    </source>
</evidence>
<keyword evidence="2 10" id="KW-0813">Transport</keyword>
<evidence type="ECO:0000256" key="2">
    <source>
        <dbReference type="ARBA" id="ARBA00022448"/>
    </source>
</evidence>
<dbReference type="GO" id="GO:0015344">
    <property type="term" value="F:siderophore uptake transmembrane transporter activity"/>
    <property type="evidence" value="ECO:0007669"/>
    <property type="project" value="TreeGrafter"/>
</dbReference>
<dbReference type="PROSITE" id="PS52016">
    <property type="entry name" value="TONB_DEPENDENT_REC_3"/>
    <property type="match status" value="1"/>
</dbReference>
<evidence type="ECO:0000256" key="3">
    <source>
        <dbReference type="ARBA" id="ARBA00022452"/>
    </source>
</evidence>
<dbReference type="Pfam" id="PF07715">
    <property type="entry name" value="Plug"/>
    <property type="match status" value="1"/>
</dbReference>
<feature type="domain" description="TonB-dependent receptor plug" evidence="13">
    <location>
        <begin position="90"/>
        <end position="199"/>
    </location>
</feature>
<evidence type="ECO:0000256" key="1">
    <source>
        <dbReference type="ARBA" id="ARBA00004571"/>
    </source>
</evidence>
<dbReference type="InterPro" id="IPR039426">
    <property type="entry name" value="TonB-dep_rcpt-like"/>
</dbReference>
<sequence>MRSIGSDMDMSLLWGSKQHQQALACSRGNRTMRKGFKHGNRGGAMVWKPGCLLIMLAAAAPARAETPVDLLFDEQDSVITATESQRALGQAPAIVTVITEQQIRDMGAHTLIDALETVPGLGISYPQDFGTSNTLTVRGLKTTEAEKTLLLINGHRVNNPYSGSWNYLFDEFPLDDVRRIEIIRGPGSALYGSNAMAAVIHVITNTADGLHSSRASVSAGNNGLQRGHITTGNNNAEQKVMLSLDASSTHGSRLPVARDAVGASGTTNFWRRQQSGFLSYSSGNWSLFAMQANKRRGSLLDGTNQIDHSTDIAIRQSVAALTWKQEGDDWDAELRTDADLFNLDPNWQLYGGALTVRSQVKDLTLTGRGLLHYRGWKKQEWTLSLGYDHIRQYGVRTYNNGVDVSATLNHNRNAVRQVPALVIQNEWSPVSQLTLTTGLRMERYSDVGSHFSPRFAAIWSPSDMLDIKAMYGHAFRAPNFIELYSSNNPSIVGNTAIRPETVDTFELGGSAHDGIWHLDSNIYYSRYNRQIARIAPSPLTINAGRTDLKGVEIELRADVQKGLYGSLFYTWQTGSNSSTGQKLPGVPNQMVRISGDAPLPFDTHLHGDVQWTGSQQRALGDPRPALAPTWVADLAMRTGNPVAGPSASFSVKNLFNHKIYSPLATPTMSDLPIYERQFMLSLSYAY</sequence>
<protein>
    <submittedName>
        <fullName evidence="14">TonB-dependent receptor</fullName>
    </submittedName>
</protein>
<comment type="similarity">
    <text evidence="10 11">Belongs to the TonB-dependent receptor family.</text>
</comment>
<proteinExistence type="inferred from homology"/>
<keyword evidence="6 11" id="KW-0798">TonB box</keyword>
<evidence type="ECO:0000256" key="4">
    <source>
        <dbReference type="ARBA" id="ARBA00022692"/>
    </source>
</evidence>
<dbReference type="InterPro" id="IPR036942">
    <property type="entry name" value="Beta-barrel_TonB_sf"/>
</dbReference>
<keyword evidence="3 10" id="KW-1134">Transmembrane beta strand</keyword>
<dbReference type="InterPro" id="IPR012910">
    <property type="entry name" value="Plug_dom"/>
</dbReference>
<evidence type="ECO:0000256" key="5">
    <source>
        <dbReference type="ARBA" id="ARBA00022729"/>
    </source>
</evidence>
<dbReference type="Gene3D" id="2.170.130.10">
    <property type="entry name" value="TonB-dependent receptor, plug domain"/>
    <property type="match status" value="1"/>
</dbReference>
<keyword evidence="7 10" id="KW-0472">Membrane</keyword>
<keyword evidence="5" id="KW-0732">Signal</keyword>
<evidence type="ECO:0000256" key="9">
    <source>
        <dbReference type="ARBA" id="ARBA00023237"/>
    </source>
</evidence>
<dbReference type="GO" id="GO:0009279">
    <property type="term" value="C:cell outer membrane"/>
    <property type="evidence" value="ECO:0007669"/>
    <property type="project" value="UniProtKB-SubCell"/>
</dbReference>
<dbReference type="InterPro" id="IPR037066">
    <property type="entry name" value="Plug_dom_sf"/>
</dbReference>
<comment type="subcellular location">
    <subcellularLocation>
        <location evidence="1 10">Cell outer membrane</location>
        <topology evidence="1 10">Multi-pass membrane protein</topology>
    </subcellularLocation>
</comment>
<evidence type="ECO:0000259" key="12">
    <source>
        <dbReference type="Pfam" id="PF00593"/>
    </source>
</evidence>
<dbReference type="Proteomes" id="UP000306585">
    <property type="component" value="Unassembled WGS sequence"/>
</dbReference>
<keyword evidence="15" id="KW-1185">Reference proteome</keyword>
<dbReference type="SUPFAM" id="SSF56935">
    <property type="entry name" value="Porins"/>
    <property type="match status" value="1"/>
</dbReference>
<accession>A0A5R9GS31</accession>
<dbReference type="GO" id="GO:0044718">
    <property type="term" value="P:siderophore transmembrane transport"/>
    <property type="evidence" value="ECO:0007669"/>
    <property type="project" value="TreeGrafter"/>
</dbReference>
<evidence type="ECO:0000256" key="7">
    <source>
        <dbReference type="ARBA" id="ARBA00023136"/>
    </source>
</evidence>
<feature type="domain" description="TonB-dependent receptor-like beta-barrel" evidence="12">
    <location>
        <begin position="279"/>
        <end position="654"/>
    </location>
</feature>
<evidence type="ECO:0000313" key="15">
    <source>
        <dbReference type="Proteomes" id="UP000306585"/>
    </source>
</evidence>
<gene>
    <name evidence="14" type="ORF">FEF65_05460</name>
</gene>
<evidence type="ECO:0000256" key="6">
    <source>
        <dbReference type="ARBA" id="ARBA00023077"/>
    </source>
</evidence>
<evidence type="ECO:0000313" key="14">
    <source>
        <dbReference type="EMBL" id="TLS67895.1"/>
    </source>
</evidence>
<dbReference type="Pfam" id="PF00593">
    <property type="entry name" value="TonB_dep_Rec_b-barrel"/>
    <property type="match status" value="1"/>
</dbReference>
<keyword evidence="9 10" id="KW-0998">Cell outer membrane</keyword>
<evidence type="ECO:0000256" key="10">
    <source>
        <dbReference type="PROSITE-ProRule" id="PRU01360"/>
    </source>
</evidence>
<dbReference type="PANTHER" id="PTHR30069:SF29">
    <property type="entry name" value="HEMOGLOBIN AND HEMOGLOBIN-HAPTOGLOBIN-BINDING PROTEIN 1-RELATED"/>
    <property type="match status" value="1"/>
</dbReference>
<dbReference type="PANTHER" id="PTHR30069">
    <property type="entry name" value="TONB-DEPENDENT OUTER MEMBRANE RECEPTOR"/>
    <property type="match status" value="1"/>
</dbReference>
<dbReference type="AlphaFoldDB" id="A0A5R9GS31"/>
<dbReference type="InterPro" id="IPR000531">
    <property type="entry name" value="Beta-barrel_TonB"/>
</dbReference>
<name>A0A5R9GS31_9PROT</name>
<comment type="caution">
    <text evidence="14">The sequence shown here is derived from an EMBL/GenBank/DDBJ whole genome shotgun (WGS) entry which is preliminary data.</text>
</comment>
<dbReference type="EMBL" id="VBRY01000004">
    <property type="protein sequence ID" value="TLS67895.1"/>
    <property type="molecule type" value="Genomic_DNA"/>
</dbReference>
<organism evidence="14 15">
    <name type="scientific">Mariprofundus erugo</name>
    <dbReference type="NCBI Taxonomy" id="2528639"/>
    <lineage>
        <taxon>Bacteria</taxon>
        <taxon>Pseudomonadati</taxon>
        <taxon>Pseudomonadota</taxon>
        <taxon>Candidatius Mariprofundia</taxon>
        <taxon>Mariprofundales</taxon>
        <taxon>Mariprofundaceae</taxon>
        <taxon>Mariprofundus</taxon>
    </lineage>
</organism>
<evidence type="ECO:0000256" key="11">
    <source>
        <dbReference type="RuleBase" id="RU003357"/>
    </source>
</evidence>
<dbReference type="CDD" id="cd01347">
    <property type="entry name" value="ligand_gated_channel"/>
    <property type="match status" value="1"/>
</dbReference>
<reference evidence="14 15" key="1">
    <citation type="journal article" date="2019" name="Appl. Environ. Microbiol.">
        <title>Environmental Evidence and Genomic Insight of Iron-oxidizing Bacteria Preference Towards More Corrosion Resistant Stainless Steel at Higher Salinities.</title>
        <authorList>
            <person name="Garrison C.E."/>
            <person name="Price K.A."/>
            <person name="Field E.K."/>
        </authorList>
    </citation>
    <scope>NUCLEOTIDE SEQUENCE [LARGE SCALE GENOMIC DNA]</scope>
    <source>
        <strain evidence="14 15">P3</strain>
    </source>
</reference>
<keyword evidence="8 14" id="KW-0675">Receptor</keyword>
<dbReference type="Gene3D" id="2.40.170.20">
    <property type="entry name" value="TonB-dependent receptor, beta-barrel domain"/>
    <property type="match status" value="1"/>
</dbReference>
<keyword evidence="4 10" id="KW-0812">Transmembrane</keyword>